<sequence length="38" mass="4216">MSTIFLLSQQPVPLTAFHNKVCLAALVCLNVFRHQFAG</sequence>
<proteinExistence type="predicted"/>
<reference evidence="1 2" key="1">
    <citation type="submission" date="2016-10" db="EMBL/GenBank/DDBJ databases">
        <authorList>
            <person name="Varghese N."/>
            <person name="Submissions S."/>
        </authorList>
    </citation>
    <scope>NUCLEOTIDE SEQUENCE [LARGE SCALE GENOMIC DNA]</scope>
    <source>
        <strain evidence="1 2">S7-754</strain>
    </source>
</reference>
<protein>
    <submittedName>
        <fullName evidence="1">Uncharacterized protein</fullName>
    </submittedName>
</protein>
<keyword evidence="2" id="KW-1185">Reference proteome</keyword>
<name>A0A1G7M709_9SPHN</name>
<evidence type="ECO:0000313" key="1">
    <source>
        <dbReference type="EMBL" id="SDF57503.1"/>
    </source>
</evidence>
<dbReference type="Proteomes" id="UP000323502">
    <property type="component" value="Unassembled WGS sequence"/>
</dbReference>
<dbReference type="EMBL" id="FNBI01000004">
    <property type="protein sequence ID" value="SDF57503.1"/>
    <property type="molecule type" value="Genomic_DNA"/>
</dbReference>
<evidence type="ECO:0000313" key="2">
    <source>
        <dbReference type="Proteomes" id="UP000323502"/>
    </source>
</evidence>
<gene>
    <name evidence="1" type="ORF">SAMN05216557_10490</name>
</gene>
<dbReference type="AlphaFoldDB" id="A0A1G7M709"/>
<accession>A0A1G7M709</accession>
<organism evidence="1 2">
    <name type="scientific">Sphingomonas carotinifaciens</name>
    <dbReference type="NCBI Taxonomy" id="1166323"/>
    <lineage>
        <taxon>Bacteria</taxon>
        <taxon>Pseudomonadati</taxon>
        <taxon>Pseudomonadota</taxon>
        <taxon>Alphaproteobacteria</taxon>
        <taxon>Sphingomonadales</taxon>
        <taxon>Sphingomonadaceae</taxon>
        <taxon>Sphingomonas</taxon>
    </lineage>
</organism>